<feature type="region of interest" description="Disordered" evidence="8">
    <location>
        <begin position="1"/>
        <end position="26"/>
    </location>
</feature>
<protein>
    <recommendedName>
        <fullName evidence="10">LITAF domain-containing protein</fullName>
    </recommendedName>
</protein>
<evidence type="ECO:0000256" key="3">
    <source>
        <dbReference type="ARBA" id="ARBA00004630"/>
    </source>
</evidence>
<dbReference type="PANTHER" id="PTHR23292:SF6">
    <property type="entry name" value="FI16602P1-RELATED"/>
    <property type="match status" value="1"/>
</dbReference>
<dbReference type="InterPro" id="IPR006629">
    <property type="entry name" value="LITAF"/>
</dbReference>
<evidence type="ECO:0000259" key="10">
    <source>
        <dbReference type="PROSITE" id="PS51837"/>
    </source>
</evidence>
<comment type="caution">
    <text evidence="11">The sequence shown here is derived from an EMBL/GenBank/DDBJ whole genome shotgun (WGS) entry which is preliminary data.</text>
</comment>
<evidence type="ECO:0000256" key="4">
    <source>
        <dbReference type="ARBA" id="ARBA00005975"/>
    </source>
</evidence>
<dbReference type="EMBL" id="CAJNON010000218">
    <property type="protein sequence ID" value="CAF1113723.1"/>
    <property type="molecule type" value="Genomic_DNA"/>
</dbReference>
<keyword evidence="9" id="KW-1133">Transmembrane helix</keyword>
<keyword evidence="6" id="KW-0862">Zinc</keyword>
<keyword evidence="7 9" id="KW-0472">Membrane</keyword>
<comment type="subcellular location">
    <subcellularLocation>
        <location evidence="2">Endosome membrane</location>
        <topology evidence="2">Peripheral membrane protein</topology>
    </subcellularLocation>
    <subcellularLocation>
        <location evidence="1">Late endosome membrane</location>
    </subcellularLocation>
    <subcellularLocation>
        <location evidence="3">Lysosome membrane</location>
        <topology evidence="3">Peripheral membrane protein</topology>
        <orientation evidence="3">Cytoplasmic side</orientation>
    </subcellularLocation>
</comment>
<evidence type="ECO:0000313" key="13">
    <source>
        <dbReference type="Proteomes" id="UP000663891"/>
    </source>
</evidence>
<reference evidence="11" key="1">
    <citation type="submission" date="2021-02" db="EMBL/GenBank/DDBJ databases">
        <authorList>
            <person name="Nowell W R."/>
        </authorList>
    </citation>
    <scope>NUCLEOTIDE SEQUENCE</scope>
</reference>
<evidence type="ECO:0000256" key="5">
    <source>
        <dbReference type="ARBA" id="ARBA00022723"/>
    </source>
</evidence>
<dbReference type="EMBL" id="CAJOAY010001170">
    <property type="protein sequence ID" value="CAF3804452.1"/>
    <property type="molecule type" value="Genomic_DNA"/>
</dbReference>
<dbReference type="GO" id="GO:0005765">
    <property type="term" value="C:lysosomal membrane"/>
    <property type="evidence" value="ECO:0007669"/>
    <property type="project" value="UniProtKB-SubCell"/>
</dbReference>
<dbReference type="AlphaFoldDB" id="A0A814Q0V5"/>
<evidence type="ECO:0000256" key="1">
    <source>
        <dbReference type="ARBA" id="ARBA00004414"/>
    </source>
</evidence>
<comment type="similarity">
    <text evidence="4">Belongs to the CDIP1/LITAF family.</text>
</comment>
<dbReference type="OrthoDB" id="4713066at2759"/>
<dbReference type="SMART" id="SM00714">
    <property type="entry name" value="LITAF"/>
    <property type="match status" value="1"/>
</dbReference>
<evidence type="ECO:0000256" key="2">
    <source>
        <dbReference type="ARBA" id="ARBA00004481"/>
    </source>
</evidence>
<organism evidence="11 13">
    <name type="scientific">Adineta steineri</name>
    <dbReference type="NCBI Taxonomy" id="433720"/>
    <lineage>
        <taxon>Eukaryota</taxon>
        <taxon>Metazoa</taxon>
        <taxon>Spiralia</taxon>
        <taxon>Gnathifera</taxon>
        <taxon>Rotifera</taxon>
        <taxon>Eurotatoria</taxon>
        <taxon>Bdelloidea</taxon>
        <taxon>Adinetida</taxon>
        <taxon>Adinetidae</taxon>
        <taxon>Adineta</taxon>
    </lineage>
</organism>
<evidence type="ECO:0000256" key="6">
    <source>
        <dbReference type="ARBA" id="ARBA00022833"/>
    </source>
</evidence>
<feature type="domain" description="LITAF" evidence="10">
    <location>
        <begin position="26"/>
        <end position="110"/>
    </location>
</feature>
<dbReference type="GO" id="GO:0031902">
    <property type="term" value="C:late endosome membrane"/>
    <property type="evidence" value="ECO:0007669"/>
    <property type="project" value="UniProtKB-SubCell"/>
</dbReference>
<dbReference type="GO" id="GO:0008270">
    <property type="term" value="F:zinc ion binding"/>
    <property type="evidence" value="ECO:0007669"/>
    <property type="project" value="TreeGrafter"/>
</dbReference>
<dbReference type="PROSITE" id="PS51837">
    <property type="entry name" value="LITAF"/>
    <property type="match status" value="1"/>
</dbReference>
<dbReference type="Proteomes" id="UP000663891">
    <property type="component" value="Unassembled WGS sequence"/>
</dbReference>
<evidence type="ECO:0000256" key="7">
    <source>
        <dbReference type="ARBA" id="ARBA00023136"/>
    </source>
</evidence>
<keyword evidence="5" id="KW-0479">Metal-binding</keyword>
<dbReference type="Proteomes" id="UP000663881">
    <property type="component" value="Unassembled WGS sequence"/>
</dbReference>
<keyword evidence="9" id="KW-0812">Transmembrane</keyword>
<proteinExistence type="inferred from homology"/>
<evidence type="ECO:0000313" key="12">
    <source>
        <dbReference type="EMBL" id="CAF3804452.1"/>
    </source>
</evidence>
<gene>
    <name evidence="12" type="ORF">OKA104_LOCUS18684</name>
    <name evidence="11" type="ORF">VCS650_LOCUS20794</name>
</gene>
<evidence type="ECO:0000313" key="11">
    <source>
        <dbReference type="EMBL" id="CAF1113723.1"/>
    </source>
</evidence>
<dbReference type="Pfam" id="PF10601">
    <property type="entry name" value="zf-LITAF-like"/>
    <property type="match status" value="1"/>
</dbReference>
<dbReference type="InterPro" id="IPR037519">
    <property type="entry name" value="LITAF_fam"/>
</dbReference>
<feature type="compositionally biased region" description="Polar residues" evidence="8">
    <location>
        <begin position="11"/>
        <end position="20"/>
    </location>
</feature>
<feature type="transmembrane region" description="Helical" evidence="9">
    <location>
        <begin position="64"/>
        <end position="86"/>
    </location>
</feature>
<accession>A0A814Q0V5</accession>
<evidence type="ECO:0000256" key="9">
    <source>
        <dbReference type="SAM" id="Phobius"/>
    </source>
</evidence>
<evidence type="ECO:0000256" key="8">
    <source>
        <dbReference type="SAM" id="MobiDB-lite"/>
    </source>
</evidence>
<sequence length="111" mass="12359">MSSAPPPYSEKASSQPAGSYQQRQQQPQPIMYQLPIIVGEYPVQCTCPQCKAQIVTRTEKKVGLFAWLLCGGMVLIAFWICCFIPFCVDACKDTEHYCPSCNVLIGAHKKL</sequence>
<dbReference type="PANTHER" id="PTHR23292">
    <property type="entry name" value="LIPOPOLYSACCHARIDE-INDUCED TUMOR NECROSIS FACTOR-ALPHA FACTOR"/>
    <property type="match status" value="1"/>
</dbReference>
<name>A0A814Q0V5_9BILA</name>